<name>V6LU82_9EUKA</name>
<dbReference type="EMBL" id="KI546117">
    <property type="protein sequence ID" value="EST44364.1"/>
    <property type="molecule type" value="Genomic_DNA"/>
</dbReference>
<organism evidence="1">
    <name type="scientific">Spironucleus salmonicida</name>
    <dbReference type="NCBI Taxonomy" id="348837"/>
    <lineage>
        <taxon>Eukaryota</taxon>
        <taxon>Metamonada</taxon>
        <taxon>Diplomonadida</taxon>
        <taxon>Hexamitidae</taxon>
        <taxon>Hexamitinae</taxon>
        <taxon>Spironucleus</taxon>
    </lineage>
</organism>
<protein>
    <submittedName>
        <fullName evidence="1">Uncharacterized protein</fullName>
    </submittedName>
</protein>
<sequence length="130" mass="15018">MRTSESGFRRGKIESQSRKIRPLDSLLEEVKQDARNRKIPAAKNVPKCRAVSRKFTISAPENDERSRVILVCLLQRVLECADLRIQTQNRLFGVLCMCYSSSLDARFLEVFSYMLETVSINVNYIQLNVF</sequence>
<dbReference type="AlphaFoldDB" id="V6LU82"/>
<reference evidence="1" key="1">
    <citation type="journal article" date="2014" name="PLoS Genet.">
        <title>The Genome of Spironucleus salmonicida Highlights a Fish Pathogen Adapted to Fluctuating Environments.</title>
        <authorList>
            <person name="Xu F."/>
            <person name="Jerlstrom-Hultqvist J."/>
            <person name="Einarsson E."/>
            <person name="Astvaldsson A."/>
            <person name="Svard S.G."/>
            <person name="Andersson J.O."/>
        </authorList>
    </citation>
    <scope>NUCLEOTIDE SEQUENCE</scope>
</reference>
<evidence type="ECO:0000313" key="1">
    <source>
        <dbReference type="EMBL" id="EST44364.1"/>
    </source>
</evidence>
<gene>
    <name evidence="1" type="ORF">SS50377_15795</name>
</gene>
<accession>V6LU82</accession>
<proteinExistence type="predicted"/>